<evidence type="ECO:0000259" key="7">
    <source>
        <dbReference type="Pfam" id="PF00155"/>
    </source>
</evidence>
<reference evidence="8 9" key="1">
    <citation type="submission" date="2020-05" db="EMBL/GenBank/DDBJ databases">
        <title>Actinomadura verrucosospora NRRL-B18236 (PFL_A860) Genome sequencing and assembly.</title>
        <authorList>
            <person name="Samborskyy M."/>
        </authorList>
    </citation>
    <scope>NUCLEOTIDE SEQUENCE [LARGE SCALE GENOMIC DNA]</scope>
    <source>
        <strain evidence="8 9">NRRL:B18236</strain>
    </source>
</reference>
<dbReference type="FunFam" id="3.40.640.10:FF:000053">
    <property type="entry name" value="Aminotransferase, class I"/>
    <property type="match status" value="1"/>
</dbReference>
<dbReference type="PANTHER" id="PTHR42790">
    <property type="entry name" value="AMINOTRANSFERASE"/>
    <property type="match status" value="1"/>
</dbReference>
<dbReference type="InterPro" id="IPR015422">
    <property type="entry name" value="PyrdxlP-dep_Trfase_small"/>
</dbReference>
<dbReference type="InterPro" id="IPR015424">
    <property type="entry name" value="PyrdxlP-dep_Trfase"/>
</dbReference>
<feature type="domain" description="Aminotransferase class I/classII large" evidence="7">
    <location>
        <begin position="33"/>
        <end position="389"/>
    </location>
</feature>
<dbReference type="PANTHER" id="PTHR42790:SF19">
    <property type="entry name" value="KYNURENINE_ALPHA-AMINOADIPATE AMINOTRANSFERASE, MITOCHONDRIAL"/>
    <property type="match status" value="1"/>
</dbReference>
<dbReference type="SUPFAM" id="SSF53383">
    <property type="entry name" value="PLP-dependent transferases"/>
    <property type="match status" value="1"/>
</dbReference>
<dbReference type="GO" id="GO:0008483">
    <property type="term" value="F:transaminase activity"/>
    <property type="evidence" value="ECO:0007669"/>
    <property type="project" value="UniProtKB-KW"/>
</dbReference>
<dbReference type="Pfam" id="PF00155">
    <property type="entry name" value="Aminotran_1_2"/>
    <property type="match status" value="1"/>
</dbReference>
<gene>
    <name evidence="8" type="ORF">ACTIVE_1524</name>
</gene>
<dbReference type="GO" id="GO:0030170">
    <property type="term" value="F:pyridoxal phosphate binding"/>
    <property type="evidence" value="ECO:0007669"/>
    <property type="project" value="InterPro"/>
</dbReference>
<evidence type="ECO:0000256" key="5">
    <source>
        <dbReference type="ARBA" id="ARBA00022679"/>
    </source>
</evidence>
<dbReference type="GO" id="GO:1901605">
    <property type="term" value="P:alpha-amino acid metabolic process"/>
    <property type="evidence" value="ECO:0007669"/>
    <property type="project" value="TreeGrafter"/>
</dbReference>
<sequence>MTALVRPAARAGGVRPSPLAEAISAGLRPGVVPLTVGSPAPELQPTEALGEALARVHRDVGAAALGYGPPEGHPELRAMIAERSAERGTPCRADDVIVTNGSQQALDLVGRMLLEPGSAVVVERPTYLGAIEAFRQYETEFVPVGMDEDGMRTDELERVLAADAGRRIRLIYTMPNYHNPTGRTLSAERRVRLVELAQRYAVPVVEDDAYAELGFDPVHRPTLAGLDDSGLVLALGSMSKVLSPGLRVGWAVARGPFHRILSGLKERSDLLSALAPQLAVVDLCRDGGLDAHLARVVPRYRERRDAMAAAVDRHLGAAVARTEPAGGFYLWLSFRSGLDTRELFARAVRGGVAFLPGGPFHVDGTGAGTLRLGYAGAGPELIDEGVRRLAAAAGEHRLAAAG</sequence>
<evidence type="ECO:0000256" key="4">
    <source>
        <dbReference type="ARBA" id="ARBA00022576"/>
    </source>
</evidence>
<evidence type="ECO:0000256" key="1">
    <source>
        <dbReference type="ARBA" id="ARBA00001933"/>
    </source>
</evidence>
<keyword evidence="4 8" id="KW-0032">Aminotransferase</keyword>
<comment type="cofactor">
    <cofactor evidence="1">
        <name>pyridoxal 5'-phosphate</name>
        <dbReference type="ChEBI" id="CHEBI:597326"/>
    </cofactor>
</comment>
<dbReference type="AlphaFoldDB" id="A0A7D4AJ02"/>
<protein>
    <submittedName>
        <fullName evidence="8">GntR family transcriptional regulator</fullName>
        <ecNumber evidence="8">2.6.1.57</ecNumber>
    </submittedName>
</protein>
<comment type="subunit">
    <text evidence="3">Homodimer.</text>
</comment>
<keyword evidence="5 8" id="KW-0808">Transferase</keyword>
<dbReference type="InterPro" id="IPR004839">
    <property type="entry name" value="Aminotransferase_I/II_large"/>
</dbReference>
<evidence type="ECO:0000256" key="6">
    <source>
        <dbReference type="ARBA" id="ARBA00022898"/>
    </source>
</evidence>
<dbReference type="Proteomes" id="UP000501240">
    <property type="component" value="Chromosome"/>
</dbReference>
<organism evidence="8 9">
    <name type="scientific">Actinomadura verrucosospora</name>
    <dbReference type="NCBI Taxonomy" id="46165"/>
    <lineage>
        <taxon>Bacteria</taxon>
        <taxon>Bacillati</taxon>
        <taxon>Actinomycetota</taxon>
        <taxon>Actinomycetes</taxon>
        <taxon>Streptosporangiales</taxon>
        <taxon>Thermomonosporaceae</taxon>
        <taxon>Actinomadura</taxon>
    </lineage>
</organism>
<dbReference type="InterPro" id="IPR015421">
    <property type="entry name" value="PyrdxlP-dep_Trfase_major"/>
</dbReference>
<proteinExistence type="inferred from homology"/>
<comment type="similarity">
    <text evidence="2">Belongs to the class-I pyridoxal-phosphate-dependent aminotransferase family.</text>
</comment>
<keyword evidence="9" id="KW-1185">Reference proteome</keyword>
<evidence type="ECO:0000256" key="3">
    <source>
        <dbReference type="ARBA" id="ARBA00011738"/>
    </source>
</evidence>
<evidence type="ECO:0000256" key="2">
    <source>
        <dbReference type="ARBA" id="ARBA00007441"/>
    </source>
</evidence>
<evidence type="ECO:0000313" key="8">
    <source>
        <dbReference type="EMBL" id="QKG19888.1"/>
    </source>
</evidence>
<accession>A0A7D4AJ02</accession>
<dbReference type="Gene3D" id="3.90.1150.10">
    <property type="entry name" value="Aspartate Aminotransferase, domain 1"/>
    <property type="match status" value="1"/>
</dbReference>
<dbReference type="RefSeq" id="WP_173094256.1">
    <property type="nucleotide sequence ID" value="NZ_CP053892.1"/>
</dbReference>
<keyword evidence="6" id="KW-0663">Pyridoxal phosphate</keyword>
<dbReference type="EMBL" id="CP053892">
    <property type="protein sequence ID" value="QKG19888.1"/>
    <property type="molecule type" value="Genomic_DNA"/>
</dbReference>
<dbReference type="InterPro" id="IPR050859">
    <property type="entry name" value="Class-I_PLP-dep_aminotransf"/>
</dbReference>
<evidence type="ECO:0000313" key="9">
    <source>
        <dbReference type="Proteomes" id="UP000501240"/>
    </source>
</evidence>
<dbReference type="Gene3D" id="3.40.640.10">
    <property type="entry name" value="Type I PLP-dependent aspartate aminotransferase-like (Major domain)"/>
    <property type="match status" value="1"/>
</dbReference>
<name>A0A7D4AJ02_ACTVE</name>
<dbReference type="CDD" id="cd00609">
    <property type="entry name" value="AAT_like"/>
    <property type="match status" value="1"/>
</dbReference>
<dbReference type="EC" id="2.6.1.57" evidence="8"/>